<dbReference type="KEGG" id="hma:rrnAC0394"/>
<sequence>MPARSPNHPTRTGGATMNVIDVDDVSKAYGDVQALDGLSLSVERGATLGVFGTNGAGKTTLFKLLVGLNRPDEGSVSVAGADPTDGTAVRERVRYLPEHAGFPPSLTGREILSFHARMRSVPREDRDHHVERILHTVGLADAADRRVGGYSNGMNRRLGLGTALVGEPAVLILDEPTAGLDPDGIRAFHEVVEALAAETDVTIVFSSHALGEIQRLCSAAVIIADGQVATAGPVEELRRAAADEVTVSLSLASEAAASDVATDLGTSEAVSTVSRSGADVTARTTPADAYDLLTAVGEGANIDRFEVREPGLEAAFHEAVGADNGDGSGSDSTASAAAAEAATEDSGGEPA</sequence>
<dbReference type="PROSITE" id="PS50893">
    <property type="entry name" value="ABC_TRANSPORTER_2"/>
    <property type="match status" value="1"/>
</dbReference>
<dbReference type="EnsemblBacteria" id="AAV45433">
    <property type="protein sequence ID" value="AAV45433"/>
    <property type="gene ID" value="rrnAC0394"/>
</dbReference>
<dbReference type="InterPro" id="IPR027417">
    <property type="entry name" value="P-loop_NTPase"/>
</dbReference>
<organism evidence="7 8">
    <name type="scientific">Haloarcula marismortui (strain ATCC 43049 / DSM 3752 / JCM 8966 / VKM B-1809)</name>
    <name type="common">Halobacterium marismortui</name>
    <dbReference type="NCBI Taxonomy" id="272569"/>
    <lineage>
        <taxon>Archaea</taxon>
        <taxon>Methanobacteriati</taxon>
        <taxon>Methanobacteriota</taxon>
        <taxon>Stenosarchaea group</taxon>
        <taxon>Halobacteria</taxon>
        <taxon>Halobacteriales</taxon>
        <taxon>Haloarculaceae</taxon>
        <taxon>Haloarcula</taxon>
    </lineage>
</organism>
<dbReference type="Gene3D" id="3.40.50.300">
    <property type="entry name" value="P-loop containing nucleotide triphosphate hydrolases"/>
    <property type="match status" value="1"/>
</dbReference>
<accession>Q5V4W9</accession>
<dbReference type="SMART" id="SM00382">
    <property type="entry name" value="AAA"/>
    <property type="match status" value="1"/>
</dbReference>
<dbReference type="GO" id="GO:0005524">
    <property type="term" value="F:ATP binding"/>
    <property type="evidence" value="ECO:0007669"/>
    <property type="project" value="UniProtKB-KW"/>
</dbReference>
<evidence type="ECO:0000259" key="6">
    <source>
        <dbReference type="PROSITE" id="PS50893"/>
    </source>
</evidence>
<dbReference type="HOGENOM" id="CLU_000604_1_2_2"/>
<dbReference type="InterPro" id="IPR003439">
    <property type="entry name" value="ABC_transporter-like_ATP-bd"/>
</dbReference>
<dbReference type="STRING" id="272569.rrnAC0394"/>
<feature type="region of interest" description="Disordered" evidence="5">
    <location>
        <begin position="320"/>
        <end position="351"/>
    </location>
</feature>
<dbReference type="eggNOG" id="arCOG00194">
    <property type="taxonomic scope" value="Archaea"/>
</dbReference>
<evidence type="ECO:0000256" key="1">
    <source>
        <dbReference type="ARBA" id="ARBA00005417"/>
    </source>
</evidence>
<proteinExistence type="inferred from homology"/>
<keyword evidence="2" id="KW-0813">Transport</keyword>
<feature type="compositionally biased region" description="Acidic residues" evidence="5">
    <location>
        <begin position="342"/>
        <end position="351"/>
    </location>
</feature>
<dbReference type="PANTHER" id="PTHR43335">
    <property type="entry name" value="ABC TRANSPORTER, ATP-BINDING PROTEIN"/>
    <property type="match status" value="1"/>
</dbReference>
<dbReference type="SUPFAM" id="SSF52540">
    <property type="entry name" value="P-loop containing nucleoside triphosphate hydrolases"/>
    <property type="match status" value="1"/>
</dbReference>
<dbReference type="EMBL" id="AY596297">
    <property type="protein sequence ID" value="AAV45433.1"/>
    <property type="molecule type" value="Genomic_DNA"/>
</dbReference>
<evidence type="ECO:0000313" key="8">
    <source>
        <dbReference type="Proteomes" id="UP000001169"/>
    </source>
</evidence>
<comment type="similarity">
    <text evidence="1">Belongs to the ABC transporter superfamily.</text>
</comment>
<evidence type="ECO:0000256" key="5">
    <source>
        <dbReference type="SAM" id="MobiDB-lite"/>
    </source>
</evidence>
<evidence type="ECO:0000313" key="7">
    <source>
        <dbReference type="EMBL" id="AAV45433.1"/>
    </source>
</evidence>
<keyword evidence="4 7" id="KW-0067">ATP-binding</keyword>
<dbReference type="Pfam" id="PF00005">
    <property type="entry name" value="ABC_tran"/>
    <property type="match status" value="1"/>
</dbReference>
<dbReference type="PaxDb" id="272569-rrnAC0394"/>
<keyword evidence="3" id="KW-0547">Nucleotide-binding</keyword>
<protein>
    <submittedName>
        <fullName evidence="7">ABC transporter ATP-binding protein</fullName>
    </submittedName>
</protein>
<gene>
    <name evidence="7" type="primary">nosF-1</name>
    <name evidence="7" type="ordered locus">rrnAC0394</name>
</gene>
<dbReference type="InterPro" id="IPR003593">
    <property type="entry name" value="AAA+_ATPase"/>
</dbReference>
<evidence type="ECO:0000256" key="2">
    <source>
        <dbReference type="ARBA" id="ARBA00022448"/>
    </source>
</evidence>
<evidence type="ECO:0000256" key="4">
    <source>
        <dbReference type="ARBA" id="ARBA00022840"/>
    </source>
</evidence>
<feature type="domain" description="ABC transporter" evidence="6">
    <location>
        <begin position="20"/>
        <end position="250"/>
    </location>
</feature>
<dbReference type="PATRIC" id="fig|272569.17.peg.1172"/>
<keyword evidence="8" id="KW-1185">Reference proteome</keyword>
<dbReference type="PANTHER" id="PTHR43335:SF4">
    <property type="entry name" value="ABC TRANSPORTER, ATP-BINDING PROTEIN"/>
    <property type="match status" value="1"/>
</dbReference>
<reference evidence="7 8" key="1">
    <citation type="journal article" date="2004" name="Genome Res.">
        <title>Genome sequence of Haloarcula marismortui: a halophilic archaeon from the Dead Sea.</title>
        <authorList>
            <person name="Baliga N.S."/>
            <person name="Bonneau R."/>
            <person name="Facciotti M.T."/>
            <person name="Pan M."/>
            <person name="Glusman G."/>
            <person name="Deutsch E.W."/>
            <person name="Shannon P."/>
            <person name="Chiu Y."/>
            <person name="Weng R.S."/>
            <person name="Gan R.R."/>
            <person name="Hung P."/>
            <person name="Date S.V."/>
            <person name="Marcotte E."/>
            <person name="Hood L."/>
            <person name="Ng W.V."/>
        </authorList>
    </citation>
    <scope>NUCLEOTIDE SEQUENCE [LARGE SCALE GENOMIC DNA]</scope>
    <source>
        <strain evidence="8">ATCC 43049 / DSM 3752 / JCM 8966 / VKM B-1809</strain>
    </source>
</reference>
<name>Q5V4W9_HALMA</name>
<dbReference type="GO" id="GO:0016887">
    <property type="term" value="F:ATP hydrolysis activity"/>
    <property type="evidence" value="ECO:0007669"/>
    <property type="project" value="InterPro"/>
</dbReference>
<dbReference type="Proteomes" id="UP000001169">
    <property type="component" value="Chromosome I"/>
</dbReference>
<feature type="compositionally biased region" description="Low complexity" evidence="5">
    <location>
        <begin position="329"/>
        <end position="341"/>
    </location>
</feature>
<dbReference type="AlphaFoldDB" id="Q5V4W9"/>
<evidence type="ECO:0000256" key="3">
    <source>
        <dbReference type="ARBA" id="ARBA00022741"/>
    </source>
</evidence>